<dbReference type="Gene3D" id="1.20.1290.10">
    <property type="entry name" value="AhpD-like"/>
    <property type="match status" value="1"/>
</dbReference>
<proteinExistence type="predicted"/>
<dbReference type="PANTHER" id="PTHR34846">
    <property type="entry name" value="4-CARBOXYMUCONOLACTONE DECARBOXYLASE FAMILY PROTEIN (AFU_ORTHOLOGUE AFUA_6G11590)"/>
    <property type="match status" value="1"/>
</dbReference>
<dbReference type="STRING" id="1165689.SAMN02927914_00508"/>
<accession>A0A1G5VDP7</accession>
<keyword evidence="2" id="KW-0575">Peroxidase</keyword>
<organism evidence="2 3">
    <name type="scientific">Mesorhizobium qingshengii</name>
    <dbReference type="NCBI Taxonomy" id="1165689"/>
    <lineage>
        <taxon>Bacteria</taxon>
        <taxon>Pseudomonadati</taxon>
        <taxon>Pseudomonadota</taxon>
        <taxon>Alphaproteobacteria</taxon>
        <taxon>Hyphomicrobiales</taxon>
        <taxon>Phyllobacteriaceae</taxon>
        <taxon>Mesorhizobium</taxon>
    </lineage>
</organism>
<protein>
    <submittedName>
        <fullName evidence="2">Alkylhydroperoxidase AhpD family core domain-containing protein</fullName>
    </submittedName>
</protein>
<evidence type="ECO:0000313" key="2">
    <source>
        <dbReference type="EMBL" id="SDA43357.1"/>
    </source>
</evidence>
<dbReference type="PANTHER" id="PTHR34846:SF7">
    <property type="entry name" value="BLL7811 PROTEIN"/>
    <property type="match status" value="1"/>
</dbReference>
<dbReference type="EMBL" id="FMXM01000002">
    <property type="protein sequence ID" value="SDA43357.1"/>
    <property type="molecule type" value="Genomic_DNA"/>
</dbReference>
<dbReference type="RefSeq" id="WP_091575341.1">
    <property type="nucleotide sequence ID" value="NZ_FMXM01000002.1"/>
</dbReference>
<name>A0A1G5VDP7_9HYPH</name>
<dbReference type="InterPro" id="IPR003779">
    <property type="entry name" value="CMD-like"/>
</dbReference>
<dbReference type="AlphaFoldDB" id="A0A1G5VDP7"/>
<keyword evidence="2" id="KW-0560">Oxidoreductase</keyword>
<sequence>MQARIKNPVALFPGALQALLALDKSTVAAEVPYVTRKLVHLRASQINSCSACVDMHARELKKAGEKDERIFALAAWRETPYFTDAERAALALAEAGTRLADRPDAVPDDVWDEAARHYDEKALAALVVQIALINAFNRLNATTRQMVGAWG</sequence>
<dbReference type="NCBIfam" id="TIGR00778">
    <property type="entry name" value="ahpD_dom"/>
    <property type="match status" value="1"/>
</dbReference>
<dbReference type="InterPro" id="IPR029032">
    <property type="entry name" value="AhpD-like"/>
</dbReference>
<evidence type="ECO:0000259" key="1">
    <source>
        <dbReference type="Pfam" id="PF02627"/>
    </source>
</evidence>
<feature type="domain" description="Carboxymuconolactone decarboxylase-like" evidence="1">
    <location>
        <begin position="13"/>
        <end position="95"/>
    </location>
</feature>
<evidence type="ECO:0000313" key="3">
    <source>
        <dbReference type="Proteomes" id="UP000198588"/>
    </source>
</evidence>
<dbReference type="InterPro" id="IPR004675">
    <property type="entry name" value="AhpD_core"/>
</dbReference>
<dbReference type="OrthoDB" id="9801997at2"/>
<dbReference type="GO" id="GO:0051920">
    <property type="term" value="F:peroxiredoxin activity"/>
    <property type="evidence" value="ECO:0007669"/>
    <property type="project" value="InterPro"/>
</dbReference>
<dbReference type="SUPFAM" id="SSF69118">
    <property type="entry name" value="AhpD-like"/>
    <property type="match status" value="1"/>
</dbReference>
<dbReference type="Pfam" id="PF02627">
    <property type="entry name" value="CMD"/>
    <property type="match status" value="1"/>
</dbReference>
<dbReference type="Proteomes" id="UP000198588">
    <property type="component" value="Unassembled WGS sequence"/>
</dbReference>
<reference evidence="2 3" key="1">
    <citation type="submission" date="2016-10" db="EMBL/GenBank/DDBJ databases">
        <authorList>
            <person name="de Groot N.N."/>
        </authorList>
    </citation>
    <scope>NUCLEOTIDE SEQUENCE [LARGE SCALE GENOMIC DNA]</scope>
    <source>
        <strain evidence="2 3">CGMCC 1.12097</strain>
    </source>
</reference>
<gene>
    <name evidence="2" type="ORF">SAMN02927914_00508</name>
</gene>